<dbReference type="PROSITE" id="PS50222">
    <property type="entry name" value="EF_HAND_2"/>
    <property type="match status" value="2"/>
</dbReference>
<dbReference type="InterPro" id="IPR051581">
    <property type="entry name" value="Ca-bind"/>
</dbReference>
<dbReference type="SMART" id="SM00054">
    <property type="entry name" value="EFh"/>
    <property type="match status" value="2"/>
</dbReference>
<dbReference type="Proteomes" id="UP000722791">
    <property type="component" value="Unassembled WGS sequence"/>
</dbReference>
<feature type="domain" description="EF-hand" evidence="5">
    <location>
        <begin position="573"/>
        <end position="608"/>
    </location>
</feature>
<feature type="region of interest" description="Disordered" evidence="4">
    <location>
        <begin position="326"/>
        <end position="359"/>
    </location>
</feature>
<feature type="compositionally biased region" description="Pro residues" evidence="4">
    <location>
        <begin position="287"/>
        <end position="300"/>
    </location>
</feature>
<evidence type="ECO:0000256" key="2">
    <source>
        <dbReference type="ARBA" id="ARBA00022737"/>
    </source>
</evidence>
<gene>
    <name evidence="6" type="ORF">Vretifemale_9163</name>
    <name evidence="7" type="ORF">Vretimale_12541</name>
</gene>
<evidence type="ECO:0000259" key="5">
    <source>
        <dbReference type="PROSITE" id="PS50222"/>
    </source>
</evidence>
<evidence type="ECO:0000256" key="1">
    <source>
        <dbReference type="ARBA" id="ARBA00022723"/>
    </source>
</evidence>
<feature type="compositionally biased region" description="Low complexity" evidence="4">
    <location>
        <begin position="261"/>
        <end position="276"/>
    </location>
</feature>
<dbReference type="CDD" id="cd00051">
    <property type="entry name" value="EFh"/>
    <property type="match status" value="1"/>
</dbReference>
<dbReference type="InterPro" id="IPR002048">
    <property type="entry name" value="EF_hand_dom"/>
</dbReference>
<evidence type="ECO:0000313" key="6">
    <source>
        <dbReference type="EMBL" id="GIL79925.1"/>
    </source>
</evidence>
<feature type="compositionally biased region" description="Low complexity" evidence="4">
    <location>
        <begin position="387"/>
        <end position="400"/>
    </location>
</feature>
<feature type="compositionally biased region" description="Pro residues" evidence="4">
    <location>
        <begin position="121"/>
        <end position="142"/>
    </location>
</feature>
<keyword evidence="1" id="KW-0479">Metal-binding</keyword>
<comment type="caution">
    <text evidence="7">The sequence shown here is derived from an EMBL/GenBank/DDBJ whole genome shotgun (WGS) entry which is preliminary data.</text>
</comment>
<feature type="compositionally biased region" description="Polar residues" evidence="4">
    <location>
        <begin position="348"/>
        <end position="358"/>
    </location>
</feature>
<feature type="compositionally biased region" description="Polar residues" evidence="4">
    <location>
        <begin position="330"/>
        <end position="339"/>
    </location>
</feature>
<protein>
    <recommendedName>
        <fullName evidence="5">EF-hand domain-containing protein</fullName>
    </recommendedName>
</protein>
<dbReference type="Pfam" id="PF13499">
    <property type="entry name" value="EF-hand_7"/>
    <property type="match status" value="1"/>
</dbReference>
<dbReference type="EMBL" id="BNCQ01000027">
    <property type="protein sequence ID" value="GIM08536.1"/>
    <property type="molecule type" value="Genomic_DNA"/>
</dbReference>
<feature type="compositionally biased region" description="Gly residues" evidence="4">
    <location>
        <begin position="152"/>
        <end position="166"/>
    </location>
</feature>
<dbReference type="EMBL" id="BNCP01000016">
    <property type="protein sequence ID" value="GIL79925.1"/>
    <property type="molecule type" value="Genomic_DNA"/>
</dbReference>
<dbReference type="OrthoDB" id="26525at2759"/>
<dbReference type="Proteomes" id="UP000747110">
    <property type="component" value="Unassembled WGS sequence"/>
</dbReference>
<evidence type="ECO:0000313" key="8">
    <source>
        <dbReference type="Proteomes" id="UP000722791"/>
    </source>
</evidence>
<feature type="compositionally biased region" description="Gly residues" evidence="4">
    <location>
        <begin position="401"/>
        <end position="410"/>
    </location>
</feature>
<evidence type="ECO:0000256" key="4">
    <source>
        <dbReference type="SAM" id="MobiDB-lite"/>
    </source>
</evidence>
<feature type="compositionally biased region" description="Low complexity" evidence="4">
    <location>
        <begin position="411"/>
        <end position="425"/>
    </location>
</feature>
<dbReference type="PANTHER" id="PTHR34524">
    <property type="entry name" value="CALCYPHOSIN"/>
    <property type="match status" value="1"/>
</dbReference>
<keyword evidence="2" id="KW-0677">Repeat</keyword>
<evidence type="ECO:0000313" key="7">
    <source>
        <dbReference type="EMBL" id="GIM08536.1"/>
    </source>
</evidence>
<accession>A0A8J4GJV7</accession>
<dbReference type="AlphaFoldDB" id="A0A8J4GJV7"/>
<dbReference type="Gene3D" id="1.10.238.10">
    <property type="entry name" value="EF-hand"/>
    <property type="match status" value="1"/>
</dbReference>
<dbReference type="InterPro" id="IPR018247">
    <property type="entry name" value="EF_Hand_1_Ca_BS"/>
</dbReference>
<dbReference type="PANTHER" id="PTHR34524:SF6">
    <property type="entry name" value="CALCYPHOSINE LIKE"/>
    <property type="match status" value="1"/>
</dbReference>
<dbReference type="SUPFAM" id="SSF47473">
    <property type="entry name" value="EF-hand"/>
    <property type="match status" value="1"/>
</dbReference>
<dbReference type="GO" id="GO:0005509">
    <property type="term" value="F:calcium ion binding"/>
    <property type="evidence" value="ECO:0007669"/>
    <property type="project" value="InterPro"/>
</dbReference>
<feature type="region of interest" description="Disordered" evidence="4">
    <location>
        <begin position="387"/>
        <end position="431"/>
    </location>
</feature>
<keyword evidence="3" id="KW-0106">Calcium</keyword>
<feature type="region of interest" description="Disordered" evidence="4">
    <location>
        <begin position="90"/>
        <end position="167"/>
    </location>
</feature>
<organism evidence="7 8">
    <name type="scientific">Volvox reticuliferus</name>
    <dbReference type="NCBI Taxonomy" id="1737510"/>
    <lineage>
        <taxon>Eukaryota</taxon>
        <taxon>Viridiplantae</taxon>
        <taxon>Chlorophyta</taxon>
        <taxon>core chlorophytes</taxon>
        <taxon>Chlorophyceae</taxon>
        <taxon>CS clade</taxon>
        <taxon>Chlamydomonadales</taxon>
        <taxon>Volvocaceae</taxon>
        <taxon>Volvox</taxon>
    </lineage>
</organism>
<keyword evidence="9" id="KW-1185">Reference proteome</keyword>
<name>A0A8J4GJV7_9CHLO</name>
<feature type="compositionally biased region" description="Pro residues" evidence="4">
    <location>
        <begin position="93"/>
        <end position="105"/>
    </location>
</feature>
<feature type="region of interest" description="Disordered" evidence="4">
    <location>
        <begin position="256"/>
        <end position="305"/>
    </location>
</feature>
<proteinExistence type="predicted"/>
<sequence>MTSDIIFNAPVLGAMLPSPSVLTGNFRPQTAAAFVEQTLAEARARAACGSRLGTPALSLAHSQPPLQSKGRAEEVGALRSMASRHLGQLRQTPPAPYLPQHPPLPTRCLSTPPQRPHSSAVPPPLTPLLQPQPQPQTPPQPQSPRDLPPSRGGAGSGSTGGGGGGAAAAVAAPALAARGAGRAAGGLDSPTVVVAGGGTGTGVVGGVVGGMHYVIETAPLQGAITACSSHPLFASHQVPTPSSLPRLVLLPPDDASTIAVAGTPTGPSPPSTARTSDGVGPQTGHPLPSPPPPASPPPLTPASVVAEPHPNYQLHRGSRRFIHASPHASRPTTSVSVQDLSLPKPGSRLNSRSPTRGSGIQILDLSRTGSASSGGFGALGGGTANGIGEPASGSSSNNGSATGGKTGGGNSAAAAAAGALSPRSGARFHHTATRWASEAAATAAMGGGEPTRPAGFKVTRGMLYSVFQELDEFDSGRLTYSAFEQAACKIGMRPAQAKRLYEHLDPLGRGYATMREWSSPHLQRQMEAFTRLYVQATRGADGRPKDITEVRSMHMAIQMAMVKLKLKRCGRAVNLDRLVQAFAFMDRDCNGALNAEEVEDALNSLGIFITKDVVDTIMKTFDKDGNGCVDYYEFVKSLYPTLDSSVYHQ</sequence>
<feature type="domain" description="EF-hand" evidence="5">
    <location>
        <begin position="609"/>
        <end position="644"/>
    </location>
</feature>
<dbReference type="InterPro" id="IPR011992">
    <property type="entry name" value="EF-hand-dom_pair"/>
</dbReference>
<dbReference type="PROSITE" id="PS00018">
    <property type="entry name" value="EF_HAND_1"/>
    <property type="match status" value="2"/>
</dbReference>
<evidence type="ECO:0000313" key="9">
    <source>
        <dbReference type="Proteomes" id="UP000747110"/>
    </source>
</evidence>
<evidence type="ECO:0000256" key="3">
    <source>
        <dbReference type="ARBA" id="ARBA00022837"/>
    </source>
</evidence>
<reference evidence="7" key="1">
    <citation type="journal article" date="2021" name="Proc. Natl. Acad. Sci. U.S.A.">
        <title>Three genomes in the algal genus Volvox reveal the fate of a haploid sex-determining region after a transition to homothallism.</title>
        <authorList>
            <person name="Yamamoto K."/>
            <person name="Hamaji T."/>
            <person name="Kawai-Toyooka H."/>
            <person name="Matsuzaki R."/>
            <person name="Takahashi F."/>
            <person name="Nishimura Y."/>
            <person name="Kawachi M."/>
            <person name="Noguchi H."/>
            <person name="Minakuchi Y."/>
            <person name="Umen J.G."/>
            <person name="Toyoda A."/>
            <person name="Nozaki H."/>
        </authorList>
    </citation>
    <scope>NUCLEOTIDE SEQUENCE</scope>
    <source>
        <strain evidence="7">NIES-3785</strain>
        <strain evidence="6">NIES-3786</strain>
    </source>
</reference>